<proteinExistence type="predicted"/>
<dbReference type="EMBL" id="CAJNNW010034984">
    <property type="protein sequence ID" value="CAE8724972.1"/>
    <property type="molecule type" value="Genomic_DNA"/>
</dbReference>
<organism evidence="2 3">
    <name type="scientific">Polarella glacialis</name>
    <name type="common">Dinoflagellate</name>
    <dbReference type="NCBI Taxonomy" id="89957"/>
    <lineage>
        <taxon>Eukaryota</taxon>
        <taxon>Sar</taxon>
        <taxon>Alveolata</taxon>
        <taxon>Dinophyceae</taxon>
        <taxon>Suessiales</taxon>
        <taxon>Suessiaceae</taxon>
        <taxon>Polarella</taxon>
    </lineage>
</organism>
<gene>
    <name evidence="2" type="ORF">PGLA2088_LOCUS43921</name>
</gene>
<protein>
    <submittedName>
        <fullName evidence="2">Uncharacterized protein</fullName>
    </submittedName>
</protein>
<accession>A0A813LAN2</accession>
<dbReference type="AlphaFoldDB" id="A0A813LAN2"/>
<name>A0A813LAN2_POLGL</name>
<comment type="caution">
    <text evidence="2">The sequence shown here is derived from an EMBL/GenBank/DDBJ whole genome shotgun (WGS) entry which is preliminary data.</text>
</comment>
<evidence type="ECO:0000313" key="2">
    <source>
        <dbReference type="EMBL" id="CAE8724972.1"/>
    </source>
</evidence>
<sequence>MSISPNDAPALARVCGIAGPPRTDLADGSRYLGPLGYCASPSADVKARQVLSGSTVGSRVMCAASSPSSMTGYVSISPTAGFIAPAIADVRTMPMQEHISRLAHVFADASPGNTPMHSAQSPQFHAASPAQSPQSSSFQCGPQIFQPCPFPSPGTNEASPYIQVGARGFQQPVWRVQRKPVMNPFGMTP</sequence>
<reference evidence="2" key="1">
    <citation type="submission" date="2021-02" db="EMBL/GenBank/DDBJ databases">
        <authorList>
            <person name="Dougan E. K."/>
            <person name="Rhodes N."/>
            <person name="Thang M."/>
            <person name="Chan C."/>
        </authorList>
    </citation>
    <scope>NUCLEOTIDE SEQUENCE</scope>
</reference>
<dbReference type="Proteomes" id="UP000626109">
    <property type="component" value="Unassembled WGS sequence"/>
</dbReference>
<feature type="region of interest" description="Disordered" evidence="1">
    <location>
        <begin position="112"/>
        <end position="138"/>
    </location>
</feature>
<feature type="compositionally biased region" description="Low complexity" evidence="1">
    <location>
        <begin position="117"/>
        <end position="138"/>
    </location>
</feature>
<evidence type="ECO:0000313" key="3">
    <source>
        <dbReference type="Proteomes" id="UP000626109"/>
    </source>
</evidence>
<evidence type="ECO:0000256" key="1">
    <source>
        <dbReference type="SAM" id="MobiDB-lite"/>
    </source>
</evidence>